<protein>
    <recommendedName>
        <fullName evidence="20">TonB-dependent receptor</fullName>
    </recommendedName>
</protein>
<comment type="subcellular location">
    <subcellularLocation>
        <location evidence="1 14">Cell outer membrane</location>
        <topology evidence="1 14">Multi-pass membrane protein</topology>
    </subcellularLocation>
</comment>
<keyword evidence="10 15" id="KW-0798">TonB box</keyword>
<evidence type="ECO:0000256" key="8">
    <source>
        <dbReference type="ARBA" id="ARBA00023004"/>
    </source>
</evidence>
<evidence type="ECO:0000256" key="14">
    <source>
        <dbReference type="PROSITE-ProRule" id="PRU01360"/>
    </source>
</evidence>
<dbReference type="InterPro" id="IPR012910">
    <property type="entry name" value="Plug_dom"/>
</dbReference>
<keyword evidence="12" id="KW-0675">Receptor</keyword>
<evidence type="ECO:0000313" key="18">
    <source>
        <dbReference type="EMBL" id="KXU36685.1"/>
    </source>
</evidence>
<comment type="caution">
    <text evidence="18">The sequence shown here is derived from an EMBL/GenBank/DDBJ whole genome shotgun (WGS) entry which is preliminary data.</text>
</comment>
<evidence type="ECO:0000256" key="2">
    <source>
        <dbReference type="ARBA" id="ARBA00009810"/>
    </source>
</evidence>
<organism evidence="18 19">
    <name type="scientific">Cephaloticoccus primus</name>
    <dbReference type="NCBI Taxonomy" id="1548207"/>
    <lineage>
        <taxon>Bacteria</taxon>
        <taxon>Pseudomonadati</taxon>
        <taxon>Verrucomicrobiota</taxon>
        <taxon>Opitutia</taxon>
        <taxon>Opitutales</taxon>
        <taxon>Opitutaceae</taxon>
        <taxon>Cephaloticoccus</taxon>
    </lineage>
</organism>
<dbReference type="SUPFAM" id="SSF56935">
    <property type="entry name" value="Porins"/>
    <property type="match status" value="1"/>
</dbReference>
<dbReference type="InterPro" id="IPR037066">
    <property type="entry name" value="Plug_dom_sf"/>
</dbReference>
<evidence type="ECO:0000256" key="15">
    <source>
        <dbReference type="RuleBase" id="RU003357"/>
    </source>
</evidence>
<evidence type="ECO:0000256" key="13">
    <source>
        <dbReference type="ARBA" id="ARBA00023237"/>
    </source>
</evidence>
<keyword evidence="13 14" id="KW-0998">Cell outer membrane</keyword>
<evidence type="ECO:0000256" key="12">
    <source>
        <dbReference type="ARBA" id="ARBA00023170"/>
    </source>
</evidence>
<dbReference type="AlphaFoldDB" id="A0A139SPZ6"/>
<evidence type="ECO:0008006" key="20">
    <source>
        <dbReference type="Google" id="ProtNLM"/>
    </source>
</evidence>
<dbReference type="GO" id="GO:0009279">
    <property type="term" value="C:cell outer membrane"/>
    <property type="evidence" value="ECO:0007669"/>
    <property type="project" value="UniProtKB-SubCell"/>
</dbReference>
<reference evidence="19" key="1">
    <citation type="submission" date="2016-02" db="EMBL/GenBank/DDBJ databases">
        <authorList>
            <person name="Sanders J.G."/>
            <person name="Lin J.Y."/>
            <person name="Wertz J.T."/>
            <person name="Russell J.A."/>
            <person name="Moreau C.S."/>
            <person name="Powell S."/>
        </authorList>
    </citation>
    <scope>NUCLEOTIDE SEQUENCE [LARGE SCALE GENOMIC DNA]</scope>
    <source>
        <strain evidence="19">CAG34</strain>
    </source>
</reference>
<keyword evidence="9" id="KW-0406">Ion transport</keyword>
<dbReference type="STRING" id="1548207.AXK11_03665"/>
<evidence type="ECO:0000256" key="1">
    <source>
        <dbReference type="ARBA" id="ARBA00004571"/>
    </source>
</evidence>
<dbReference type="PANTHER" id="PTHR32552:SF90">
    <property type="entry name" value="METAL-PSEUDOPALINE RECEPTOR CNTO"/>
    <property type="match status" value="1"/>
</dbReference>
<evidence type="ECO:0000256" key="3">
    <source>
        <dbReference type="ARBA" id="ARBA00022448"/>
    </source>
</evidence>
<dbReference type="EMBL" id="LSZQ01000029">
    <property type="protein sequence ID" value="KXU36685.1"/>
    <property type="molecule type" value="Genomic_DNA"/>
</dbReference>
<dbReference type="PROSITE" id="PS52016">
    <property type="entry name" value="TONB_DEPENDENT_REC_3"/>
    <property type="match status" value="1"/>
</dbReference>
<evidence type="ECO:0000256" key="9">
    <source>
        <dbReference type="ARBA" id="ARBA00023065"/>
    </source>
</evidence>
<sequence length="670" mass="74214">MVHLDSLSVQGRDEVGAGWRPTRSSTATRTNVPLEDVPRAVSVVTAEVMADLGEERIDRALDFVGGVTRGNDFGGMNISGYNVRGFTTGAMYRNGFSSGKGTNSQPDAATLERVEVLKGPASGLFGRGEPGGLVNLVTKQPRAERFTRISSSVGSWDRYRATLDTNSPLNASGSLLGRFNMALEDNGSFRDFIEIQRYVFAPSLSWQITAKTLLLIDGQYVRNDNVFDRGIPAIDGHFGQVRIKNFYGEPSSGKIKNKNQSLQTSLEHQLNEHWKLRLAGQFYHGHLQGAATEPSAPLAATPHIVRRFYRVRNFEWQDLHNHAEVHGQFSLFGWEHQVLIGVEYELYRSDMIYPATGSTNAYGVDIFEPSKDHGKPPPAFTSLSDSFAREESYAINIQDQIYFTPNLIGSLGLRYDSVETSSQNRVTGNRSSYDRDATVPRAGLLYKFTPQVSAFANVSRSFKPNGVDSNGEVYAPEKGIGYEVGSKLNLFGGRLGATLGFFQITKENVKTPHPDPLVIDSITVGEQRSRGFDMQVSGKLTDALRLIAAYAYIDAKVTRDNRANYTGNRLAGVPLHNASLFAVYELPHGFEIGSAYTHTDARKANVTSDFELPGYQTVDLFARWRVNGRVNLTLNLYNLFDKEYYARGWGTWAGVPGDPRSFKLTANLKF</sequence>
<keyword evidence="7" id="KW-0732">Signal</keyword>
<dbReference type="FunFam" id="2.40.170.20:FF:000005">
    <property type="entry name" value="TonB-dependent siderophore receptor"/>
    <property type="match status" value="1"/>
</dbReference>
<keyword evidence="11 14" id="KW-0472">Membrane</keyword>
<evidence type="ECO:0000313" key="19">
    <source>
        <dbReference type="Proteomes" id="UP000070058"/>
    </source>
</evidence>
<keyword evidence="6 14" id="KW-0812">Transmembrane</keyword>
<keyword evidence="5" id="KW-0410">Iron transport</keyword>
<dbReference type="InterPro" id="IPR039426">
    <property type="entry name" value="TonB-dep_rcpt-like"/>
</dbReference>
<evidence type="ECO:0000256" key="6">
    <source>
        <dbReference type="ARBA" id="ARBA00022692"/>
    </source>
</evidence>
<dbReference type="InterPro" id="IPR010105">
    <property type="entry name" value="TonB_sidphr_rcpt"/>
</dbReference>
<dbReference type="InterPro" id="IPR010917">
    <property type="entry name" value="TonB_rcpt_CS"/>
</dbReference>
<keyword evidence="19" id="KW-1185">Reference proteome</keyword>
<accession>A0A139SPZ6</accession>
<dbReference type="PROSITE" id="PS01156">
    <property type="entry name" value="TONB_DEPENDENT_REC_2"/>
    <property type="match status" value="1"/>
</dbReference>
<dbReference type="InterPro" id="IPR036942">
    <property type="entry name" value="Beta-barrel_TonB_sf"/>
</dbReference>
<keyword evidence="3 14" id="KW-0813">Transport</keyword>
<evidence type="ECO:0000256" key="4">
    <source>
        <dbReference type="ARBA" id="ARBA00022452"/>
    </source>
</evidence>
<dbReference type="CDD" id="cd01347">
    <property type="entry name" value="ligand_gated_channel"/>
    <property type="match status" value="1"/>
</dbReference>
<evidence type="ECO:0000256" key="7">
    <source>
        <dbReference type="ARBA" id="ARBA00022729"/>
    </source>
</evidence>
<proteinExistence type="inferred from homology"/>
<dbReference type="Pfam" id="PF00593">
    <property type="entry name" value="TonB_dep_Rec_b-barrel"/>
    <property type="match status" value="1"/>
</dbReference>
<evidence type="ECO:0000256" key="5">
    <source>
        <dbReference type="ARBA" id="ARBA00022496"/>
    </source>
</evidence>
<dbReference type="GO" id="GO:0015891">
    <property type="term" value="P:siderophore transport"/>
    <property type="evidence" value="ECO:0007669"/>
    <property type="project" value="InterPro"/>
</dbReference>
<dbReference type="PANTHER" id="PTHR32552">
    <property type="entry name" value="FERRICHROME IRON RECEPTOR-RELATED"/>
    <property type="match status" value="1"/>
</dbReference>
<comment type="similarity">
    <text evidence="2 14 15">Belongs to the TonB-dependent receptor family.</text>
</comment>
<evidence type="ECO:0000256" key="10">
    <source>
        <dbReference type="ARBA" id="ARBA00023077"/>
    </source>
</evidence>
<evidence type="ECO:0000259" key="16">
    <source>
        <dbReference type="Pfam" id="PF00593"/>
    </source>
</evidence>
<dbReference type="GO" id="GO:0038023">
    <property type="term" value="F:signaling receptor activity"/>
    <property type="evidence" value="ECO:0007669"/>
    <property type="project" value="InterPro"/>
</dbReference>
<evidence type="ECO:0000256" key="11">
    <source>
        <dbReference type="ARBA" id="ARBA00023136"/>
    </source>
</evidence>
<gene>
    <name evidence="18" type="ORF">AXK11_03665</name>
</gene>
<dbReference type="Proteomes" id="UP000070058">
    <property type="component" value="Unassembled WGS sequence"/>
</dbReference>
<evidence type="ECO:0000259" key="17">
    <source>
        <dbReference type="Pfam" id="PF07715"/>
    </source>
</evidence>
<dbReference type="GO" id="GO:0015344">
    <property type="term" value="F:siderophore uptake transmembrane transporter activity"/>
    <property type="evidence" value="ECO:0007669"/>
    <property type="project" value="TreeGrafter"/>
</dbReference>
<dbReference type="Pfam" id="PF07715">
    <property type="entry name" value="Plug"/>
    <property type="match status" value="1"/>
</dbReference>
<keyword evidence="4 14" id="KW-1134">Transmembrane beta strand</keyword>
<keyword evidence="8" id="KW-0408">Iron</keyword>
<feature type="domain" description="TonB-dependent receptor plug" evidence="17">
    <location>
        <begin position="34"/>
        <end position="132"/>
    </location>
</feature>
<dbReference type="Gene3D" id="2.170.130.10">
    <property type="entry name" value="TonB-dependent receptor, plug domain"/>
    <property type="match status" value="1"/>
</dbReference>
<feature type="domain" description="TonB-dependent receptor-like beta-barrel" evidence="16">
    <location>
        <begin position="206"/>
        <end position="639"/>
    </location>
</feature>
<dbReference type="FunFam" id="2.170.130.10:FF:000001">
    <property type="entry name" value="Catecholate siderophore TonB-dependent receptor"/>
    <property type="match status" value="1"/>
</dbReference>
<dbReference type="Gene3D" id="2.40.170.20">
    <property type="entry name" value="TonB-dependent receptor, beta-barrel domain"/>
    <property type="match status" value="1"/>
</dbReference>
<dbReference type="InterPro" id="IPR000531">
    <property type="entry name" value="Beta-barrel_TonB"/>
</dbReference>
<name>A0A139SPZ6_9BACT</name>
<dbReference type="NCBIfam" id="TIGR01783">
    <property type="entry name" value="TonB-siderophor"/>
    <property type="match status" value="1"/>
</dbReference>